<name>A0A8B8EEC5_CRAVI</name>
<protein>
    <submittedName>
        <fullName evidence="3">Uncharacterized protein LOC111133996</fullName>
    </submittedName>
</protein>
<dbReference type="RefSeq" id="XP_022338455.1">
    <property type="nucleotide sequence ID" value="XM_022482747.1"/>
</dbReference>
<keyword evidence="2" id="KW-1185">Reference proteome</keyword>
<proteinExistence type="predicted"/>
<accession>A0A8B8EEC5</accession>
<dbReference type="GeneID" id="111133996"/>
<evidence type="ECO:0000256" key="1">
    <source>
        <dbReference type="SAM" id="MobiDB-lite"/>
    </source>
</evidence>
<reference evidence="3" key="1">
    <citation type="submission" date="2025-08" db="UniProtKB">
        <authorList>
            <consortium name="RefSeq"/>
        </authorList>
    </citation>
    <scope>IDENTIFICATION</scope>
    <source>
        <tissue evidence="3">Whole sample</tissue>
    </source>
</reference>
<dbReference type="AlphaFoldDB" id="A0A8B8EEC5"/>
<evidence type="ECO:0000313" key="2">
    <source>
        <dbReference type="Proteomes" id="UP000694844"/>
    </source>
</evidence>
<organism evidence="2 3">
    <name type="scientific">Crassostrea virginica</name>
    <name type="common">Eastern oyster</name>
    <dbReference type="NCBI Taxonomy" id="6565"/>
    <lineage>
        <taxon>Eukaryota</taxon>
        <taxon>Metazoa</taxon>
        <taxon>Spiralia</taxon>
        <taxon>Lophotrochozoa</taxon>
        <taxon>Mollusca</taxon>
        <taxon>Bivalvia</taxon>
        <taxon>Autobranchia</taxon>
        <taxon>Pteriomorphia</taxon>
        <taxon>Ostreida</taxon>
        <taxon>Ostreoidea</taxon>
        <taxon>Ostreidae</taxon>
        <taxon>Crassostrea</taxon>
    </lineage>
</organism>
<evidence type="ECO:0000313" key="3">
    <source>
        <dbReference type="RefSeq" id="XP_022338455.1"/>
    </source>
</evidence>
<feature type="region of interest" description="Disordered" evidence="1">
    <location>
        <begin position="98"/>
        <end position="118"/>
    </location>
</feature>
<dbReference type="OrthoDB" id="75343at2759"/>
<gene>
    <name evidence="3" type="primary">LOC111133996</name>
</gene>
<dbReference type="KEGG" id="cvn:111133996"/>
<sequence>MSAMESFKKLHFPWNLGKRYNVIRGKENSYYNTPNSKVDVTIDNEMEVPLPRRLRRNTSLTRSVRDVVGTLRQKIKSSTKRRMRFHDQNEVTSPTQLTITKQKKGKIASKKPASPKNAKNTVVYREVKLYSPFQIETPTKTPPGIRTSTRSRMQLHQMETPTRLRREVESLTANMQALATLTPNDLRQHTRQRGKSPLTNGSFQRSGIRTSLRLQQKMETNFI</sequence>
<dbReference type="Proteomes" id="UP000694844">
    <property type="component" value="Chromosome 5"/>
</dbReference>